<evidence type="ECO:0000256" key="14">
    <source>
        <dbReference type="SAM" id="MobiDB-lite"/>
    </source>
</evidence>
<dbReference type="InterPro" id="IPR036412">
    <property type="entry name" value="HAD-like_sf"/>
</dbReference>
<dbReference type="NCBIfam" id="TIGR01647">
    <property type="entry name" value="ATPase-IIIA_H"/>
    <property type="match status" value="1"/>
</dbReference>
<feature type="compositionally biased region" description="Polar residues" evidence="14">
    <location>
        <begin position="22"/>
        <end position="36"/>
    </location>
</feature>
<keyword evidence="6" id="KW-0479">Metal-binding</keyword>
<dbReference type="PANTHER" id="PTHR42861">
    <property type="entry name" value="CALCIUM-TRANSPORTING ATPASE"/>
    <property type="match status" value="1"/>
</dbReference>
<dbReference type="GO" id="GO:0016887">
    <property type="term" value="F:ATP hydrolysis activity"/>
    <property type="evidence" value="ECO:0007669"/>
    <property type="project" value="InterPro"/>
</dbReference>
<keyword evidence="12 13" id="KW-0472">Membrane</keyword>
<dbReference type="EC" id="7.1.2.1" evidence="13"/>
<comment type="catalytic activity">
    <reaction evidence="13">
        <text>ATP + H2O + H(+)(in) = ADP + phosphate + 2 H(+)(out)</text>
        <dbReference type="Rhea" id="RHEA:20852"/>
        <dbReference type="ChEBI" id="CHEBI:15377"/>
        <dbReference type="ChEBI" id="CHEBI:15378"/>
        <dbReference type="ChEBI" id="CHEBI:30616"/>
        <dbReference type="ChEBI" id="CHEBI:43474"/>
        <dbReference type="ChEBI" id="CHEBI:456216"/>
        <dbReference type="EC" id="7.1.2.1"/>
    </reaction>
</comment>
<dbReference type="SUPFAM" id="SSF56784">
    <property type="entry name" value="HAD-like"/>
    <property type="match status" value="1"/>
</dbReference>
<evidence type="ECO:0000313" key="17">
    <source>
        <dbReference type="Proteomes" id="UP000738325"/>
    </source>
</evidence>
<organism evidence="16 17">
    <name type="scientific">Dissophora globulifera</name>
    <dbReference type="NCBI Taxonomy" id="979702"/>
    <lineage>
        <taxon>Eukaryota</taxon>
        <taxon>Fungi</taxon>
        <taxon>Fungi incertae sedis</taxon>
        <taxon>Mucoromycota</taxon>
        <taxon>Mortierellomycotina</taxon>
        <taxon>Mortierellomycetes</taxon>
        <taxon>Mortierellales</taxon>
        <taxon>Mortierellaceae</taxon>
        <taxon>Dissophora</taxon>
    </lineage>
</organism>
<feature type="transmembrane region" description="Helical" evidence="13">
    <location>
        <begin position="759"/>
        <end position="782"/>
    </location>
</feature>
<dbReference type="SUPFAM" id="SSF81665">
    <property type="entry name" value="Calcium ATPase, transmembrane domain M"/>
    <property type="match status" value="1"/>
</dbReference>
<comment type="caution">
    <text evidence="16">The sequence shown here is derived from an EMBL/GenBank/DDBJ whole genome shotgun (WGS) entry which is preliminary data.</text>
</comment>
<feature type="domain" description="Cation-transporting P-type ATPase N-terminal" evidence="15">
    <location>
        <begin position="62"/>
        <end position="134"/>
    </location>
</feature>
<feature type="compositionally biased region" description="Basic and acidic residues" evidence="14">
    <location>
        <begin position="1"/>
        <end position="12"/>
    </location>
</feature>
<accession>A0A9P6UNV0</accession>
<keyword evidence="10 13" id="KW-1278">Translocase</keyword>
<dbReference type="GO" id="GO:0046872">
    <property type="term" value="F:metal ion binding"/>
    <property type="evidence" value="ECO:0007669"/>
    <property type="project" value="UniProtKB-KW"/>
</dbReference>
<evidence type="ECO:0000256" key="10">
    <source>
        <dbReference type="ARBA" id="ARBA00022967"/>
    </source>
</evidence>
<evidence type="ECO:0000256" key="1">
    <source>
        <dbReference type="ARBA" id="ARBA00003417"/>
    </source>
</evidence>
<name>A0A9P6UNV0_9FUNG</name>
<feature type="compositionally biased region" description="Polar residues" evidence="14">
    <location>
        <begin position="49"/>
        <end position="61"/>
    </location>
</feature>
<sequence length="968" mass="106371">MARGYKELHDPDPEADTAPLRDNNSLDRVSLSSPSESRFPHISLGGFRSGNNSNNAGSKTGTVGKDDIELEDFLRTNPLTGLTTEEASQRLRMFGPNELPEVKSNNLLKFLSYFVGPIAFLIELACIISIIVKDWFNFAIILGLLFLNAIIGYVEEARAESAVDALRQTLALKTRCWRDGALRELDTALLVPGDVVVLRLGDIIPADARLLGIGANGVETDSDLLVDQSSLTGESLAARKRKGEEVYSSTIVKQGQQMAIVTKTGSRTFIGIAAHLMANTKDEGHFQKVIGRIGNFLILFTLILVIVIIVFQFITFRNDPIRGQVLKILGPVLILAVAAIPVGLPTVCSVTMAVGARGLATKQVIVKRLAAVEEMSALSVLCSDKTGTLTKNELTFDEPYLCEGYSTEDLLLYSYLASEFGANDPIEMAVRSAAEHHVTLLRNRPVMEAHKVPGYEISEFVPFNPSVKYTQATIRSKENDTTFLVAKGAPQVIIRLVGGHDPAVKAYIAMARRGLRALGVARTVAGSTDKWQLVGLISLLDPPREDSAETIARCQKMGISVKMVTGDQQIIAKEVSRRLGLGQVILDASHISNPDTTDEVQSERFYRADGFAEVTPEHKFRIVDVLQKRGLMVGMTGDGVNDAPALKKANVGIAVHGCTDAARSAADIVLMAPGLSTIIEGILSSRAIFQRMRSYALYRITSTVHFLIFFFIVVLVYDWTLPAKLLILICILNDAATLVIAVDNAQVSTQPDKWRVGQLIFLSCFLGLLLTGLSFGHFYYFWNQIGYFPYPEAEGDLVDRRLDSIMYLHISSAPHFLIFSTRLTGYFWENIPSLLFIVVIVGTQVIALFMVCFGWLTPAVPVTQALAVFGISFASCVVLDVIKVQIFKYWTLGAKSLACAPFGSRRRMLKKRKQKAIQQERVWRSIKVVHEVALKTKVLVALRNANGQIPPPLTAYDDGWGRNSIDSM</sequence>
<dbReference type="SFLD" id="SFLDF00027">
    <property type="entry name" value="p-type_atpase"/>
    <property type="match status" value="1"/>
</dbReference>
<evidence type="ECO:0000256" key="11">
    <source>
        <dbReference type="ARBA" id="ARBA00022989"/>
    </source>
</evidence>
<comment type="subcellular location">
    <subcellularLocation>
        <location evidence="13">Cell membrane</location>
        <topology evidence="13">Multi-pass membrane protein</topology>
    </subcellularLocation>
    <subcellularLocation>
        <location evidence="2">Membrane</location>
        <topology evidence="2">Multi-pass membrane protein</topology>
    </subcellularLocation>
</comment>
<feature type="transmembrane region" description="Helical" evidence="13">
    <location>
        <begin position="834"/>
        <end position="856"/>
    </location>
</feature>
<evidence type="ECO:0000256" key="9">
    <source>
        <dbReference type="ARBA" id="ARBA00022842"/>
    </source>
</evidence>
<dbReference type="Gene3D" id="1.20.1110.10">
    <property type="entry name" value="Calcium-transporting ATPase, transmembrane domain"/>
    <property type="match status" value="1"/>
</dbReference>
<keyword evidence="13" id="KW-0375">Hydrogen ion transport</keyword>
<dbReference type="NCBIfam" id="TIGR01494">
    <property type="entry name" value="ATPase_P-type"/>
    <property type="match status" value="2"/>
</dbReference>
<keyword evidence="4" id="KW-0597">Phosphoprotein</keyword>
<keyword evidence="5 13" id="KW-0812">Transmembrane</keyword>
<dbReference type="InterPro" id="IPR044492">
    <property type="entry name" value="P_typ_ATPase_HD_dom"/>
</dbReference>
<dbReference type="InterPro" id="IPR059000">
    <property type="entry name" value="ATPase_P-type_domA"/>
</dbReference>
<dbReference type="PRINTS" id="PR00119">
    <property type="entry name" value="CATATPASE"/>
</dbReference>
<dbReference type="PRINTS" id="PR00120">
    <property type="entry name" value="HATPASE"/>
</dbReference>
<feature type="transmembrane region" description="Helical" evidence="13">
    <location>
        <begin position="296"/>
        <end position="316"/>
    </location>
</feature>
<dbReference type="InterPro" id="IPR004014">
    <property type="entry name" value="ATPase_P-typ_cation-transptr_N"/>
</dbReference>
<dbReference type="GO" id="GO:0008553">
    <property type="term" value="F:P-type proton-exporting transporter activity"/>
    <property type="evidence" value="ECO:0007669"/>
    <property type="project" value="UniProtKB-UniRule"/>
</dbReference>
<evidence type="ECO:0000256" key="8">
    <source>
        <dbReference type="ARBA" id="ARBA00022840"/>
    </source>
</evidence>
<dbReference type="InterPro" id="IPR001757">
    <property type="entry name" value="P_typ_ATPase"/>
</dbReference>
<evidence type="ECO:0000256" key="2">
    <source>
        <dbReference type="ARBA" id="ARBA00004141"/>
    </source>
</evidence>
<evidence type="ECO:0000256" key="6">
    <source>
        <dbReference type="ARBA" id="ARBA00022723"/>
    </source>
</evidence>
<evidence type="ECO:0000256" key="3">
    <source>
        <dbReference type="ARBA" id="ARBA00008804"/>
    </source>
</evidence>
<comment type="similarity">
    <text evidence="3 13">Belongs to the cation transport ATPase (P-type) (TC 3.A.3) family. Type IIIA subfamily.</text>
</comment>
<dbReference type="SFLD" id="SFLDS00003">
    <property type="entry name" value="Haloacid_Dehalogenase"/>
    <property type="match status" value="1"/>
</dbReference>
<evidence type="ECO:0000256" key="7">
    <source>
        <dbReference type="ARBA" id="ARBA00022741"/>
    </source>
</evidence>
<feature type="transmembrane region" description="Helical" evidence="13">
    <location>
        <begin position="725"/>
        <end position="747"/>
    </location>
</feature>
<dbReference type="SUPFAM" id="SSF81653">
    <property type="entry name" value="Calcium ATPase, transduction domain A"/>
    <property type="match status" value="1"/>
</dbReference>
<dbReference type="SUPFAM" id="SSF81660">
    <property type="entry name" value="Metal cation-transporting ATPase, ATP-binding domain N"/>
    <property type="match status" value="1"/>
</dbReference>
<dbReference type="SMART" id="SM00831">
    <property type="entry name" value="Cation_ATPase_N"/>
    <property type="match status" value="1"/>
</dbReference>
<dbReference type="AlphaFoldDB" id="A0A9P6UNV0"/>
<dbReference type="InterPro" id="IPR018303">
    <property type="entry name" value="ATPase_P-typ_P_site"/>
</dbReference>
<dbReference type="Gene3D" id="2.70.150.10">
    <property type="entry name" value="Calcium-transporting ATPase, cytoplasmic transduction domain A"/>
    <property type="match status" value="1"/>
</dbReference>
<evidence type="ECO:0000256" key="13">
    <source>
        <dbReference type="RuleBase" id="RU362083"/>
    </source>
</evidence>
<dbReference type="GO" id="GO:0005524">
    <property type="term" value="F:ATP binding"/>
    <property type="evidence" value="ECO:0007669"/>
    <property type="project" value="UniProtKB-UniRule"/>
</dbReference>
<feature type="transmembrane region" description="Helical" evidence="13">
    <location>
        <begin position="138"/>
        <end position="154"/>
    </location>
</feature>
<dbReference type="InterPro" id="IPR006534">
    <property type="entry name" value="P-type_ATPase_IIIA"/>
</dbReference>
<dbReference type="Gene3D" id="3.40.1110.10">
    <property type="entry name" value="Calcium-transporting ATPase, cytoplasmic domain N"/>
    <property type="match status" value="1"/>
</dbReference>
<dbReference type="GO" id="GO:0005886">
    <property type="term" value="C:plasma membrane"/>
    <property type="evidence" value="ECO:0007669"/>
    <property type="project" value="UniProtKB-SubCell"/>
</dbReference>
<dbReference type="FunFam" id="3.40.50.1000:FF:000211">
    <property type="entry name" value="Plasma membrane ATPase"/>
    <property type="match status" value="1"/>
</dbReference>
<evidence type="ECO:0000259" key="15">
    <source>
        <dbReference type="SMART" id="SM00831"/>
    </source>
</evidence>
<proteinExistence type="inferred from homology"/>
<evidence type="ECO:0000256" key="5">
    <source>
        <dbReference type="ARBA" id="ARBA00022692"/>
    </source>
</evidence>
<dbReference type="InterPro" id="IPR023299">
    <property type="entry name" value="ATPase_P-typ_cyto_dom_N"/>
</dbReference>
<dbReference type="FunFam" id="2.70.150.10:FF:000042">
    <property type="entry name" value="Plasma membrane ATPase"/>
    <property type="match status" value="1"/>
</dbReference>
<keyword evidence="9 13" id="KW-0460">Magnesium</keyword>
<keyword evidence="8 13" id="KW-0067">ATP-binding</keyword>
<keyword evidence="17" id="KW-1185">Reference proteome</keyword>
<dbReference type="Pfam" id="PF00702">
    <property type="entry name" value="Hydrolase"/>
    <property type="match status" value="1"/>
</dbReference>
<dbReference type="GO" id="GO:0120029">
    <property type="term" value="P:proton export across plasma membrane"/>
    <property type="evidence" value="ECO:0007669"/>
    <property type="project" value="UniProtKB-UniRule"/>
</dbReference>
<protein>
    <recommendedName>
        <fullName evidence="13">Plasma membrane ATPase</fullName>
        <ecNumber evidence="13">7.1.2.1</ecNumber>
    </recommendedName>
</protein>
<dbReference type="InterPro" id="IPR008250">
    <property type="entry name" value="ATPase_P-typ_transduc_dom_A_sf"/>
</dbReference>
<feature type="region of interest" description="Disordered" evidence="14">
    <location>
        <begin position="1"/>
        <end position="63"/>
    </location>
</feature>
<dbReference type="InterPro" id="IPR023298">
    <property type="entry name" value="ATPase_P-typ_TM_dom_sf"/>
</dbReference>
<keyword evidence="11 13" id="KW-1133">Transmembrane helix</keyword>
<dbReference type="CDD" id="cd02076">
    <property type="entry name" value="P-type_ATPase_H"/>
    <property type="match status" value="1"/>
</dbReference>
<feature type="transmembrane region" description="Helical" evidence="13">
    <location>
        <begin position="862"/>
        <end position="882"/>
    </location>
</feature>
<dbReference type="Pfam" id="PF00690">
    <property type="entry name" value="Cation_ATPase_N"/>
    <property type="match status" value="1"/>
</dbReference>
<keyword evidence="7 13" id="KW-0547">Nucleotide-binding</keyword>
<evidence type="ECO:0000256" key="4">
    <source>
        <dbReference type="ARBA" id="ARBA00022553"/>
    </source>
</evidence>
<keyword evidence="13" id="KW-0406">Ion transport</keyword>
<dbReference type="Gene3D" id="3.40.50.1000">
    <property type="entry name" value="HAD superfamily/HAD-like"/>
    <property type="match status" value="1"/>
</dbReference>
<keyword evidence="13" id="KW-0813">Transport</keyword>
<feature type="transmembrane region" description="Helical" evidence="13">
    <location>
        <begin position="696"/>
        <end position="719"/>
    </location>
</feature>
<dbReference type="PROSITE" id="PS00154">
    <property type="entry name" value="ATPASE_E1_E2"/>
    <property type="match status" value="1"/>
</dbReference>
<evidence type="ECO:0000256" key="12">
    <source>
        <dbReference type="ARBA" id="ARBA00023136"/>
    </source>
</evidence>
<gene>
    <name evidence="16" type="ORF">BGZ99_009097</name>
</gene>
<reference evidence="16" key="1">
    <citation type="journal article" date="2020" name="Fungal Divers.">
        <title>Resolving the Mortierellaceae phylogeny through synthesis of multi-gene phylogenetics and phylogenomics.</title>
        <authorList>
            <person name="Vandepol N."/>
            <person name="Liber J."/>
            <person name="Desiro A."/>
            <person name="Na H."/>
            <person name="Kennedy M."/>
            <person name="Barry K."/>
            <person name="Grigoriev I.V."/>
            <person name="Miller A.N."/>
            <person name="O'Donnell K."/>
            <person name="Stajich J.E."/>
            <person name="Bonito G."/>
        </authorList>
    </citation>
    <scope>NUCLEOTIDE SEQUENCE</scope>
    <source>
        <strain evidence="16">REB-010B</strain>
    </source>
</reference>
<dbReference type="EMBL" id="JAAAIP010000748">
    <property type="protein sequence ID" value="KAG0313065.1"/>
    <property type="molecule type" value="Genomic_DNA"/>
</dbReference>
<evidence type="ECO:0000313" key="16">
    <source>
        <dbReference type="EMBL" id="KAG0313065.1"/>
    </source>
</evidence>
<dbReference type="OrthoDB" id="116380at2759"/>
<comment type="function">
    <text evidence="1">The plasma membrane ATPase of plants and fungi is a hydrogen ion pump. The proton gradient it generates drives the active transport of nutrients by H(+)-symport. The resulting external acidification and/or internal alkinization may mediate growth responses.</text>
</comment>
<feature type="transmembrane region" description="Helical" evidence="13">
    <location>
        <begin position="110"/>
        <end position="132"/>
    </location>
</feature>
<feature type="transmembrane region" description="Helical" evidence="13">
    <location>
        <begin position="805"/>
        <end position="827"/>
    </location>
</feature>
<dbReference type="Proteomes" id="UP000738325">
    <property type="component" value="Unassembled WGS sequence"/>
</dbReference>
<feature type="transmembrane region" description="Helical" evidence="13">
    <location>
        <begin position="328"/>
        <end position="354"/>
    </location>
</feature>
<dbReference type="SFLD" id="SFLDG00002">
    <property type="entry name" value="C1.7:_P-type_atpase_like"/>
    <property type="match status" value="1"/>
</dbReference>
<dbReference type="InterPro" id="IPR023214">
    <property type="entry name" value="HAD_sf"/>
</dbReference>
<dbReference type="Pfam" id="PF00122">
    <property type="entry name" value="E1-E2_ATPase"/>
    <property type="match status" value="1"/>
</dbReference>